<dbReference type="EMBL" id="FOOI01000030">
    <property type="protein sequence ID" value="SFH70475.1"/>
    <property type="molecule type" value="Genomic_DNA"/>
</dbReference>
<evidence type="ECO:0000259" key="3">
    <source>
        <dbReference type="Pfam" id="PF22725"/>
    </source>
</evidence>
<dbReference type="Pfam" id="PF01408">
    <property type="entry name" value="GFO_IDH_MocA"/>
    <property type="match status" value="1"/>
</dbReference>
<gene>
    <name evidence="4" type="ORF">FHR37_005691</name>
    <name evidence="5" type="ORF">SAMN05421678_13019</name>
</gene>
<evidence type="ECO:0000313" key="4">
    <source>
        <dbReference type="EMBL" id="NYH86840.1"/>
    </source>
</evidence>
<reference evidence="4 7" key="2">
    <citation type="submission" date="2020-07" db="EMBL/GenBank/DDBJ databases">
        <title>Sequencing the genomes of 1000 actinobacteria strains.</title>
        <authorList>
            <person name="Klenk H.-P."/>
        </authorList>
    </citation>
    <scope>NUCLEOTIDE SEQUENCE [LARGE SCALE GENOMIC DNA]</scope>
    <source>
        <strain evidence="4 7">DSM 45117</strain>
    </source>
</reference>
<dbReference type="Pfam" id="PF22725">
    <property type="entry name" value="GFO_IDH_MocA_C3"/>
    <property type="match status" value="1"/>
</dbReference>
<evidence type="ECO:0000313" key="7">
    <source>
        <dbReference type="Proteomes" id="UP000533017"/>
    </source>
</evidence>
<proteinExistence type="predicted"/>
<dbReference type="InterPro" id="IPR050463">
    <property type="entry name" value="Gfo/Idh/MocA_oxidrdct_glycsds"/>
</dbReference>
<sequence>MSDTKVALIGLGAMTQRVHLPSLASFPNVGIVGACDLDRQRLDSVADRYGIEGRYADYRQMVEETAPDGVYAVGQPHLMYDVWVWCLQQGLNLYVEKPLGLSRHQAQMLATLAEEHGAITQVSFQRRTSPLLSKLRDACLERGPIVHAVCEFYKCDPRPFWSPRDRMLDDGVHVIDTLRWICGGDVEGIESRCGRIGVPDINWITATLHFSTGATGVMLCNWASGRRVFRVQMHAASIACDADPETGAQLYADGEIEPVEYDARSVAGSEELHVFGGFRQKNREFVDSLLAGRELTSSPFRDAVKTMDVADRILAQAALRGD</sequence>
<dbReference type="RefSeq" id="WP_092890616.1">
    <property type="nucleotide sequence ID" value="NZ_FOOI01000030.1"/>
</dbReference>
<dbReference type="Proteomes" id="UP000199052">
    <property type="component" value="Unassembled WGS sequence"/>
</dbReference>
<dbReference type="EMBL" id="JACBZA010000001">
    <property type="protein sequence ID" value="NYH86840.1"/>
    <property type="molecule type" value="Genomic_DNA"/>
</dbReference>
<name>A0A1I3C7D4_9ACTN</name>
<evidence type="ECO:0000313" key="6">
    <source>
        <dbReference type="Proteomes" id="UP000199052"/>
    </source>
</evidence>
<organism evidence="5 6">
    <name type="scientific">Actinopolymorpha cephalotaxi</name>
    <dbReference type="NCBI Taxonomy" id="504797"/>
    <lineage>
        <taxon>Bacteria</taxon>
        <taxon>Bacillati</taxon>
        <taxon>Actinomycetota</taxon>
        <taxon>Actinomycetes</taxon>
        <taxon>Propionibacteriales</taxon>
        <taxon>Actinopolymorphaceae</taxon>
        <taxon>Actinopolymorpha</taxon>
    </lineage>
</organism>
<dbReference type="PROSITE" id="PS51257">
    <property type="entry name" value="PROKAR_LIPOPROTEIN"/>
    <property type="match status" value="1"/>
</dbReference>
<dbReference type="AlphaFoldDB" id="A0A1I3C7D4"/>
<accession>A0A1I3C7D4</accession>
<dbReference type="PANTHER" id="PTHR43818:SF11">
    <property type="entry name" value="BCDNA.GH03377"/>
    <property type="match status" value="1"/>
</dbReference>
<keyword evidence="1" id="KW-0560">Oxidoreductase</keyword>
<evidence type="ECO:0000259" key="2">
    <source>
        <dbReference type="Pfam" id="PF01408"/>
    </source>
</evidence>
<feature type="domain" description="GFO/IDH/MocA-like oxidoreductase" evidence="3">
    <location>
        <begin position="167"/>
        <end position="227"/>
    </location>
</feature>
<dbReference type="InterPro" id="IPR036291">
    <property type="entry name" value="NAD(P)-bd_dom_sf"/>
</dbReference>
<dbReference type="STRING" id="504797.SAMN05421678_13019"/>
<dbReference type="OrthoDB" id="3251785at2"/>
<protein>
    <submittedName>
        <fullName evidence="4 5">Dehydrogenase</fullName>
    </submittedName>
</protein>
<dbReference type="GO" id="GO:0000166">
    <property type="term" value="F:nucleotide binding"/>
    <property type="evidence" value="ECO:0007669"/>
    <property type="project" value="InterPro"/>
</dbReference>
<dbReference type="GO" id="GO:0016491">
    <property type="term" value="F:oxidoreductase activity"/>
    <property type="evidence" value="ECO:0007669"/>
    <property type="project" value="UniProtKB-KW"/>
</dbReference>
<dbReference type="Gene3D" id="3.40.50.720">
    <property type="entry name" value="NAD(P)-binding Rossmann-like Domain"/>
    <property type="match status" value="1"/>
</dbReference>
<dbReference type="Proteomes" id="UP000533017">
    <property type="component" value="Unassembled WGS sequence"/>
</dbReference>
<keyword evidence="7" id="KW-1185">Reference proteome</keyword>
<dbReference type="PANTHER" id="PTHR43818">
    <property type="entry name" value="BCDNA.GH03377"/>
    <property type="match status" value="1"/>
</dbReference>
<feature type="domain" description="Gfo/Idh/MocA-like oxidoreductase N-terminal" evidence="2">
    <location>
        <begin position="5"/>
        <end position="123"/>
    </location>
</feature>
<evidence type="ECO:0000313" key="5">
    <source>
        <dbReference type="EMBL" id="SFH70475.1"/>
    </source>
</evidence>
<reference evidence="5 6" key="1">
    <citation type="submission" date="2016-10" db="EMBL/GenBank/DDBJ databases">
        <authorList>
            <person name="de Groot N.N."/>
        </authorList>
    </citation>
    <scope>NUCLEOTIDE SEQUENCE [LARGE SCALE GENOMIC DNA]</scope>
    <source>
        <strain evidence="5 6">CPCC 202808</strain>
    </source>
</reference>
<dbReference type="InterPro" id="IPR000683">
    <property type="entry name" value="Gfo/Idh/MocA-like_OxRdtase_N"/>
</dbReference>
<dbReference type="Gene3D" id="3.30.360.10">
    <property type="entry name" value="Dihydrodipicolinate Reductase, domain 2"/>
    <property type="match status" value="1"/>
</dbReference>
<dbReference type="SUPFAM" id="SSF51735">
    <property type="entry name" value="NAD(P)-binding Rossmann-fold domains"/>
    <property type="match status" value="1"/>
</dbReference>
<evidence type="ECO:0000256" key="1">
    <source>
        <dbReference type="ARBA" id="ARBA00023002"/>
    </source>
</evidence>
<dbReference type="InterPro" id="IPR055170">
    <property type="entry name" value="GFO_IDH_MocA-like_dom"/>
</dbReference>
<dbReference type="SUPFAM" id="SSF55347">
    <property type="entry name" value="Glyceraldehyde-3-phosphate dehydrogenase-like, C-terminal domain"/>
    <property type="match status" value="1"/>
</dbReference>